<evidence type="ECO:0000256" key="1">
    <source>
        <dbReference type="SAM" id="MobiDB-lite"/>
    </source>
</evidence>
<evidence type="ECO:0000313" key="3">
    <source>
        <dbReference type="EMBL" id="OAT52128.1"/>
    </source>
</evidence>
<dbReference type="InterPro" id="IPR010027">
    <property type="entry name" value="Tail_assembly_G"/>
</dbReference>
<dbReference type="EMBL" id="LXEU01000051">
    <property type="protein sequence ID" value="OAT52128.1"/>
    <property type="molecule type" value="Genomic_DNA"/>
</dbReference>
<evidence type="ECO:0000259" key="2">
    <source>
        <dbReference type="Pfam" id="PF06894"/>
    </source>
</evidence>
<comment type="caution">
    <text evidence="3">The sequence shown here is derived from an EMBL/GenBank/DDBJ whole genome shotgun (WGS) entry which is preliminary data.</text>
</comment>
<dbReference type="InterPro" id="IPR043704">
    <property type="entry name" value="Tail_assembly_GT"/>
</dbReference>
<keyword evidence="4" id="KW-1185">Reference proteome</keyword>
<evidence type="ECO:0000313" key="4">
    <source>
        <dbReference type="Proteomes" id="UP000078386"/>
    </source>
</evidence>
<feature type="region of interest" description="Disordered" evidence="1">
    <location>
        <begin position="107"/>
        <end position="135"/>
    </location>
</feature>
<protein>
    <submittedName>
        <fullName evidence="3">Phage minor tail protein</fullName>
    </submittedName>
</protein>
<feature type="domain" description="Tail assembly protein G" evidence="2">
    <location>
        <begin position="1"/>
        <end position="118"/>
    </location>
</feature>
<dbReference type="Proteomes" id="UP000078386">
    <property type="component" value="Unassembled WGS sequence"/>
</dbReference>
<dbReference type="NCBIfam" id="TIGR01674">
    <property type="entry name" value="phage_lambda_G"/>
    <property type="match status" value="1"/>
</dbReference>
<sequence length="135" mass="14954">MFLKTEPFERNGVTVTLYELSALQRIEHLEHLKTLETVVDADMQAALNMTITSGALLVAMSLWHAHPLKGTQNTPKEDVEQIQKDVLMTWPLEFIAEAEYSVKLLSGMVPPPEASAPQDDPVTEPISLEKSSPVS</sequence>
<dbReference type="Pfam" id="PF06894">
    <property type="entry name" value="Phage_TAC_2"/>
    <property type="match status" value="1"/>
</dbReference>
<organism evidence="3 4">
    <name type="scientific">Kluyvera georgiana ATCC 51603</name>
    <dbReference type="NCBI Taxonomy" id="1354264"/>
    <lineage>
        <taxon>Bacteria</taxon>
        <taxon>Pseudomonadati</taxon>
        <taxon>Pseudomonadota</taxon>
        <taxon>Gammaproteobacteria</taxon>
        <taxon>Enterobacterales</taxon>
        <taxon>Enterobacteriaceae</taxon>
        <taxon>Kluyvera</taxon>
    </lineage>
</organism>
<gene>
    <name evidence="3" type="ORF">M989_02665</name>
</gene>
<name>A0A1B7JW51_9ENTR</name>
<dbReference type="AlphaFoldDB" id="A0A1B7JW51"/>
<dbReference type="PATRIC" id="fig|1354264.4.peg.2775"/>
<proteinExistence type="inferred from homology"/>
<dbReference type="RefSeq" id="WP_064546069.1">
    <property type="nucleotide sequence ID" value="NZ_LXEU01000051.1"/>
</dbReference>
<accession>A0A1B7JW51</accession>
<dbReference type="HAMAP" id="MF_04134">
    <property type="entry name" value="GT_LAMBD"/>
    <property type="match status" value="1"/>
</dbReference>
<reference evidence="3 4" key="1">
    <citation type="submission" date="2016-04" db="EMBL/GenBank/DDBJ databases">
        <title>ATOL: Assembling a taxonomically balanced genome-scale reconstruction of the evolutionary history of the Enterobacteriaceae.</title>
        <authorList>
            <person name="Plunkett G.III."/>
            <person name="Neeno-Eckwall E.C."/>
            <person name="Glasner J.D."/>
            <person name="Perna N.T."/>
        </authorList>
    </citation>
    <scope>NUCLEOTIDE SEQUENCE [LARGE SCALE GENOMIC DNA]</scope>
    <source>
        <strain evidence="3 4">ATCC 51603</strain>
    </source>
</reference>